<evidence type="ECO:0000313" key="4">
    <source>
        <dbReference type="EMBL" id="TCO60559.1"/>
    </source>
</evidence>
<evidence type="ECO:0000313" key="5">
    <source>
        <dbReference type="Proteomes" id="UP000295680"/>
    </source>
</evidence>
<keyword evidence="4" id="KW-0378">Hydrolase</keyword>
<dbReference type="Pfam" id="PF02225">
    <property type="entry name" value="PA"/>
    <property type="match status" value="1"/>
</dbReference>
<dbReference type="PANTHER" id="PTHR12147">
    <property type="entry name" value="METALLOPEPTIDASE M28 FAMILY MEMBER"/>
    <property type="match status" value="1"/>
</dbReference>
<name>A0A4R2JU70_9PSEU</name>
<dbReference type="AlphaFoldDB" id="A0A4R2JU70"/>
<comment type="caution">
    <text evidence="4">The sequence shown here is derived from an EMBL/GenBank/DDBJ whole genome shotgun (WGS) entry which is preliminary data.</text>
</comment>
<dbReference type="InterPro" id="IPR046450">
    <property type="entry name" value="PA_dom_sf"/>
</dbReference>
<dbReference type="SUPFAM" id="SSF53187">
    <property type="entry name" value="Zn-dependent exopeptidases"/>
    <property type="match status" value="1"/>
</dbReference>
<gene>
    <name evidence="4" type="ORF">EV192_103134</name>
</gene>
<feature type="domain" description="PA" evidence="2">
    <location>
        <begin position="136"/>
        <end position="227"/>
    </location>
</feature>
<dbReference type="PANTHER" id="PTHR12147:SF26">
    <property type="entry name" value="PEPTIDASE M28 DOMAIN-CONTAINING PROTEIN"/>
    <property type="match status" value="1"/>
</dbReference>
<accession>A0A4R2JU70</accession>
<dbReference type="GO" id="GO:0004180">
    <property type="term" value="F:carboxypeptidase activity"/>
    <property type="evidence" value="ECO:0007669"/>
    <property type="project" value="UniProtKB-KW"/>
</dbReference>
<dbReference type="Proteomes" id="UP000295680">
    <property type="component" value="Unassembled WGS sequence"/>
</dbReference>
<evidence type="ECO:0000256" key="1">
    <source>
        <dbReference type="SAM" id="SignalP"/>
    </source>
</evidence>
<sequence length="471" mass="49100">MSRRRAAVAVTGALVAVMASGVIGPPASASPNATPAGPALARELAHQVSPGRINDHLEAFQRISNRNGGDREPGTEGYRQSVDYAARKLDRAGYTVTRQDFQFNWFQTLAEKLTAAGANVPVIVMDYGPSTPVGGVTAPLVVVPSTGDATPGCEASDYANIAAAGKIVLVERGACSFIVKQQTAAAAGAIATLIYNNVDGPLNGSLNDPSNGRVPTGGLSRADGLALTAQAGTTISLELRSLQQVRTSANLIAQTRTGREDNVVTIGGHLDSIGGAGISDNATGAAAMLETALRLGSRPRVTNAVRFIFFSAQEFSFAGATAYLNSLGADGQHKIGLYLNVEMLGSPNAGYFVLHGLKPAGSDKIEQAFVDYFTATRVQSETAPMSSRWDYNAFANAGIPTGGLFTGADSVKTQAQVDKWGGTAGQPFDVCYQLACDNLRNVDRVALNRNARALAWVIGSYATSTQSVNGR</sequence>
<feature type="chain" id="PRO_5020923244" evidence="1">
    <location>
        <begin position="30"/>
        <end position="471"/>
    </location>
</feature>
<keyword evidence="1" id="KW-0732">Signal</keyword>
<keyword evidence="5" id="KW-1185">Reference proteome</keyword>
<proteinExistence type="predicted"/>
<dbReference type="GO" id="GO:0006508">
    <property type="term" value="P:proteolysis"/>
    <property type="evidence" value="ECO:0007669"/>
    <property type="project" value="InterPro"/>
</dbReference>
<keyword evidence="4" id="KW-0121">Carboxypeptidase</keyword>
<dbReference type="RefSeq" id="WP_165960392.1">
    <property type="nucleotide sequence ID" value="NZ_SLWS01000003.1"/>
</dbReference>
<feature type="domain" description="Peptidase M28" evidence="3">
    <location>
        <begin position="250"/>
        <end position="455"/>
    </location>
</feature>
<dbReference type="EMBL" id="SLWS01000003">
    <property type="protein sequence ID" value="TCO60559.1"/>
    <property type="molecule type" value="Genomic_DNA"/>
</dbReference>
<dbReference type="GO" id="GO:0008235">
    <property type="term" value="F:metalloexopeptidase activity"/>
    <property type="evidence" value="ECO:0007669"/>
    <property type="project" value="InterPro"/>
</dbReference>
<feature type="signal peptide" evidence="1">
    <location>
        <begin position="1"/>
        <end position="29"/>
    </location>
</feature>
<protein>
    <submittedName>
        <fullName evidence="4">Zn-dependent M28 family amino/carboxypeptidase</fullName>
    </submittedName>
</protein>
<dbReference type="Gene3D" id="3.50.30.30">
    <property type="match status" value="1"/>
</dbReference>
<dbReference type="InterPro" id="IPR045175">
    <property type="entry name" value="M28_fam"/>
</dbReference>
<dbReference type="InterPro" id="IPR007484">
    <property type="entry name" value="Peptidase_M28"/>
</dbReference>
<keyword evidence="4" id="KW-0645">Protease</keyword>
<dbReference type="Gene3D" id="3.40.630.10">
    <property type="entry name" value="Zn peptidases"/>
    <property type="match status" value="1"/>
</dbReference>
<reference evidence="4 5" key="1">
    <citation type="submission" date="2019-03" db="EMBL/GenBank/DDBJ databases">
        <title>Genomic Encyclopedia of Type Strains, Phase IV (KMG-IV): sequencing the most valuable type-strain genomes for metagenomic binning, comparative biology and taxonomic classification.</title>
        <authorList>
            <person name="Goeker M."/>
        </authorList>
    </citation>
    <scope>NUCLEOTIDE SEQUENCE [LARGE SCALE GENOMIC DNA]</scope>
    <source>
        <strain evidence="4 5">DSM 45934</strain>
    </source>
</reference>
<dbReference type="Pfam" id="PF04389">
    <property type="entry name" value="Peptidase_M28"/>
    <property type="match status" value="1"/>
</dbReference>
<organism evidence="4 5">
    <name type="scientific">Actinocrispum wychmicini</name>
    <dbReference type="NCBI Taxonomy" id="1213861"/>
    <lineage>
        <taxon>Bacteria</taxon>
        <taxon>Bacillati</taxon>
        <taxon>Actinomycetota</taxon>
        <taxon>Actinomycetes</taxon>
        <taxon>Pseudonocardiales</taxon>
        <taxon>Pseudonocardiaceae</taxon>
        <taxon>Actinocrispum</taxon>
    </lineage>
</organism>
<dbReference type="InterPro" id="IPR003137">
    <property type="entry name" value="PA_domain"/>
</dbReference>
<evidence type="ECO:0000259" key="2">
    <source>
        <dbReference type="Pfam" id="PF02225"/>
    </source>
</evidence>
<evidence type="ECO:0000259" key="3">
    <source>
        <dbReference type="Pfam" id="PF04389"/>
    </source>
</evidence>
<dbReference type="SUPFAM" id="SSF52025">
    <property type="entry name" value="PA domain"/>
    <property type="match status" value="1"/>
</dbReference>